<dbReference type="Gene3D" id="3.40.1350.120">
    <property type="match status" value="1"/>
</dbReference>
<dbReference type="Proteomes" id="UP000419138">
    <property type="component" value="Unassembled WGS sequence"/>
</dbReference>
<dbReference type="Pfam" id="PF05593">
    <property type="entry name" value="RHS_repeat"/>
    <property type="match status" value="1"/>
</dbReference>
<feature type="region of interest" description="Disordered" evidence="2">
    <location>
        <begin position="1893"/>
        <end position="1935"/>
    </location>
</feature>
<feature type="region of interest" description="Disordered" evidence="2">
    <location>
        <begin position="1793"/>
        <end position="1818"/>
    </location>
</feature>
<feature type="region of interest" description="Disordered" evidence="2">
    <location>
        <begin position="347"/>
        <end position="370"/>
    </location>
</feature>
<dbReference type="InterPro" id="IPR006530">
    <property type="entry name" value="YD"/>
</dbReference>
<gene>
    <name evidence="4" type="ORF">FF041_22535</name>
</gene>
<feature type="region of interest" description="Disordered" evidence="2">
    <location>
        <begin position="968"/>
        <end position="992"/>
    </location>
</feature>
<feature type="region of interest" description="Disordered" evidence="2">
    <location>
        <begin position="1"/>
        <end position="42"/>
    </location>
</feature>
<dbReference type="NCBIfam" id="TIGR01643">
    <property type="entry name" value="YD_repeat_2x"/>
    <property type="match status" value="1"/>
</dbReference>
<name>A0A646KKP0_STRJU</name>
<evidence type="ECO:0000256" key="2">
    <source>
        <dbReference type="SAM" id="MobiDB-lite"/>
    </source>
</evidence>
<dbReference type="Gene3D" id="2.180.10.10">
    <property type="entry name" value="RHS repeat-associated core"/>
    <property type="match status" value="1"/>
</dbReference>
<accession>A0A646KKP0</accession>
<dbReference type="Pfam" id="PF25023">
    <property type="entry name" value="TEN_YD-shell"/>
    <property type="match status" value="1"/>
</dbReference>
<dbReference type="InterPro" id="IPR022385">
    <property type="entry name" value="Rhs_assc_core"/>
</dbReference>
<dbReference type="InterPro" id="IPR050708">
    <property type="entry name" value="T6SS_VgrG/RHS"/>
</dbReference>
<dbReference type="InterPro" id="IPR056823">
    <property type="entry name" value="TEN-like_YD-shell"/>
</dbReference>
<keyword evidence="1" id="KW-0677">Repeat</keyword>
<feature type="compositionally biased region" description="Basic and acidic residues" evidence="2">
    <location>
        <begin position="360"/>
        <end position="370"/>
    </location>
</feature>
<feature type="domain" description="Teneurin-like YD-shell" evidence="3">
    <location>
        <begin position="1653"/>
        <end position="1857"/>
    </location>
</feature>
<evidence type="ECO:0000313" key="4">
    <source>
        <dbReference type="EMBL" id="MQT02862.1"/>
    </source>
</evidence>
<dbReference type="OrthoDB" id="291011at2"/>
<evidence type="ECO:0000313" key="5">
    <source>
        <dbReference type="Proteomes" id="UP000419138"/>
    </source>
</evidence>
<organism evidence="4 5">
    <name type="scientific">Streptomyces jumonjinensis</name>
    <dbReference type="NCBI Taxonomy" id="1945"/>
    <lineage>
        <taxon>Bacteria</taxon>
        <taxon>Bacillati</taxon>
        <taxon>Actinomycetota</taxon>
        <taxon>Actinomycetes</taxon>
        <taxon>Kitasatosporales</taxon>
        <taxon>Streptomycetaceae</taxon>
        <taxon>Streptomyces</taxon>
    </lineage>
</organism>
<sequence length="2151" mass="231480">MATAAPLAPGAPRSADDRVSKVRPVTGPGAKKARERVARDKKVNEHLIEQARTERRVSWPKPVTLRDSVTAAPSNAVIDVSAVERSGEARQSRASAAGEATITVLDQRVTGKAGITGVLFTAAAQHQGVADITVDYGSFASAVGGNWSARLGLVRLPACVLTSPEKAACRTATPVASTNDIVAEKVRARTTVAPRSAPMVMALTASATSSTAGGGDLKATPLSASSSWEAGGSSGAFTWSYPITLPPAAAGPVPPLSLSYDSGSIDGRTANTNNQGSQIGEGFSLTESYIERKYGSCQDDGQKDKYDQCWKYENASLVLNGTATELVKDDTSGKWRLKNDDASQVRHLTGADNGDEGDDIKDGKGDGKGEHWQIVTGDGTTYTFGLDKLPGADTQRTQSTWGVPVFGDDSGEPGHSSGSAFADRAKTQAWRWNLDLVQDVHGNAATYWYAKESNHYAQNGVKTKLAPYDRGGYLKEIRYGQRAATLFTGNPSGKVEFTHNERCTAAKCDELTKDTADNWPDVPFDSICTASEKDCLSTGPSFFSRKRVATIETHVWSTAAEPDAFKPVDSYALTQEFFDGQDIGNSSDQVLALTGIKRTGLNGTAISLPAVGFTYTQRPNRVAGGTQPGGANILPLTRPRLSTITSESGAITTVVLSIPECVRGSYMPKAEDDNGLSCYPVHWPVNGGDSQLDWFHKYRVTSINVSDPAAKNPAVEYAYEYEQPGWHYNDDPFTKEKERTWSVWRGYQRVTSYTGEAGATRSKSVQVFMQGMHGDKRKEGANRSAEIEPVALPTLHIPPLVDHDRYAGQLRQQVAYDGNTPVSASLNTFWSKETASQQKSYAHVKAHYIRPERSYQYTWLTTAKKWRTTASTTAYDDTYGMATRSDSHGDWEATGDETCTRTWYARNADKGLTSLVSRTRTVGKPCVETDDRLDLPVSKDTRGDVISDAAIVFDDPKATGWTEAQTPALGLPTWTGQPKGYPAKSGTADRDPAVGDWQTIAVTTFDTATAKLGRPLTVTDAAKNVTTTAYYPANTGPLTGVIVTHPKPAATAAAHRSYTYFDPARGSVTYTLDANLKRTEHAHDALGRVTATWLSNRSRAGGDSPNGKYAYGLSQTKPSWTSVSKLKADGTSYHTAYTIHDSLLRQVQTQVPAAIGTGRVLTDTRYDSRGLATVTKGDAYDSAHAPDGEYMGIENAQAPVQNDTVHDGVGRVVKSKLSSWGESKWQTTTTYTGDSVASSAVDGGSASRVITDALGRTTETRSYAGTEPDDKEYGAVSGVSYTTVGYTYTRDGKQKTVTGPDGTAWSYGYDLYGRQISATDPDKGTATTSYTVLDQVDHTKDAKGQTLLYGYDDLGRTTGLWQTSRSDASKLATWTFDAELKGKPDESIRHENGVNQPKSKAYVKKVTAYDSQSRPTATSLTLPTDDPLVTSGAVAATTNFSTSYRLDGTVNTTKEPAAGGLAAETVESGYNDAGLPVRASGISGYLLGVDYSATGRIHQLELGTSAAAKRVFVSNTYEAGTGRLLTSATDDQTRGPVQDLQYSYDPAGNVTSIFDRAGGDNQCFAYDGHRRLTEAWTPAAADCSASGRTAEKLGGPASYWTSYTFTPSGQRATEKQHVGTPVTTSYCYHPQRKHALKATTTSSAGTACDTVAEQYTYDATGNTETRVEKAGSTIKQSLEWNPEGKLAKLIEGTTATGYLYDADGNLLIRRDSAASGETVLYLGSTEVHLKSGKKWANRYYQAAGSTVAVRSNESGAEKLSFLAADHHGTSGVAITSDSSQTLSKRYTTPYGSVRGSTGTWPDDKGFLGKSTDSSTGLTSVGAREYDPSTGQFISVDPLLMPEQHQSLNGYVYANNNPTSLSDPSGLGVEECHKGTISCSGGIPDSPERIREKEKIRGSSGGNTGGGSGGKQKKEKRQPNEDGRSGSHAPGTPRQNEAYERALFTNAETAAKLRKERVLQILGGMFDLHDYLKEEVEEINEEICRRGARDGCAMANLAQKITDQALSRSESEVEKTVARIDESWRSGKDAHRMDFAFDDGEFQIALTLAIQGHRVTSRNDHNQPKQHQGDAWVDGQRTDFKAMSTSSSRGTYRNHLSKANSQQVQLVVVDTRGGGLSKDDAKSGFRAFDDGNRTVERVIVYGRGYKLDLQTK</sequence>
<dbReference type="NCBIfam" id="TIGR03696">
    <property type="entry name" value="Rhs_assc_core"/>
    <property type="match status" value="1"/>
</dbReference>
<evidence type="ECO:0000256" key="1">
    <source>
        <dbReference type="ARBA" id="ARBA00022737"/>
    </source>
</evidence>
<reference evidence="4 5" key="1">
    <citation type="submission" date="2019-05" db="EMBL/GenBank/DDBJ databases">
        <title>Comparative genomics and metabolomics analyses of clavulanic acid producing Streptomyces species provides insight into specialized metabolism and evolution of beta-lactam biosynthetic gene clusters.</title>
        <authorList>
            <person name="Moore M.A."/>
            <person name="Cruz-Morales P."/>
            <person name="Barona Gomez F."/>
            <person name="Kapil T."/>
        </authorList>
    </citation>
    <scope>NUCLEOTIDE SEQUENCE [LARGE SCALE GENOMIC DNA]</scope>
    <source>
        <strain evidence="4 5">NRRL 5741</strain>
    </source>
</reference>
<dbReference type="PANTHER" id="PTHR32305:SF17">
    <property type="entry name" value="TRNA NUCLEASE WAPA"/>
    <property type="match status" value="1"/>
</dbReference>
<proteinExistence type="predicted"/>
<feature type="region of interest" description="Disordered" evidence="2">
    <location>
        <begin position="393"/>
        <end position="422"/>
    </location>
</feature>
<keyword evidence="5" id="KW-1185">Reference proteome</keyword>
<comment type="caution">
    <text evidence="4">The sequence shown here is derived from an EMBL/GenBank/DDBJ whole genome shotgun (WGS) entry which is preliminary data.</text>
</comment>
<dbReference type="PANTHER" id="PTHR32305">
    <property type="match status" value="1"/>
</dbReference>
<evidence type="ECO:0000259" key="3">
    <source>
        <dbReference type="Pfam" id="PF25023"/>
    </source>
</evidence>
<feature type="compositionally biased region" description="Gly residues" evidence="2">
    <location>
        <begin position="1898"/>
        <end position="1909"/>
    </location>
</feature>
<protein>
    <submittedName>
        <fullName evidence="4">RHS repeat-associated core domain-containing protein</fullName>
    </submittedName>
</protein>
<dbReference type="EMBL" id="VCLA01000157">
    <property type="protein sequence ID" value="MQT02862.1"/>
    <property type="molecule type" value="Genomic_DNA"/>
</dbReference>
<dbReference type="InterPro" id="IPR031325">
    <property type="entry name" value="RHS_repeat"/>
</dbReference>